<reference evidence="10 11" key="1">
    <citation type="submission" date="2016-09" db="EMBL/GenBank/DDBJ databases">
        <title>Draft genome sequence for the type strain of Vulcanibacillus modesticaldus BR, a strictly anaerobic, moderately thermophilic, and nitrate-reducing bacterium from deep sea-hydrothermal vents of the Mid-Atlantic Ridge.</title>
        <authorList>
            <person name="Abin C.A."/>
            <person name="Hollibaugh J.T."/>
        </authorList>
    </citation>
    <scope>NUCLEOTIDE SEQUENCE [LARGE SCALE GENOMIC DNA]</scope>
    <source>
        <strain evidence="10 11">BR</strain>
    </source>
</reference>
<dbReference type="InterPro" id="IPR035909">
    <property type="entry name" value="CheB_C"/>
</dbReference>
<evidence type="ECO:0000259" key="8">
    <source>
        <dbReference type="PROSITE" id="PS50110"/>
    </source>
</evidence>
<dbReference type="PROSITE" id="PS50110">
    <property type="entry name" value="RESPONSE_REGULATORY"/>
    <property type="match status" value="1"/>
</dbReference>
<evidence type="ECO:0000256" key="2">
    <source>
        <dbReference type="ARBA" id="ARBA00022500"/>
    </source>
</evidence>
<keyword evidence="1 5" id="KW-0963">Cytoplasm</keyword>
<dbReference type="HAMAP" id="MF_00099">
    <property type="entry name" value="CheB_chemtxs"/>
    <property type="match status" value="1"/>
</dbReference>
<dbReference type="InterPro" id="IPR008248">
    <property type="entry name" value="CheB-like"/>
</dbReference>
<evidence type="ECO:0000313" key="10">
    <source>
        <dbReference type="EMBL" id="OEG00420.1"/>
    </source>
</evidence>
<feature type="domain" description="Response regulatory" evidence="8">
    <location>
        <begin position="5"/>
        <end position="122"/>
    </location>
</feature>
<feature type="domain" description="CheB-type methylesterase" evidence="9">
    <location>
        <begin position="168"/>
        <end position="361"/>
    </location>
</feature>
<evidence type="ECO:0000259" key="9">
    <source>
        <dbReference type="PROSITE" id="PS50122"/>
    </source>
</evidence>
<comment type="catalytic activity">
    <reaction evidence="5">
        <text>L-glutaminyl-[protein] + H2O = L-glutamyl-[protein] + NH4(+)</text>
        <dbReference type="Rhea" id="RHEA:16441"/>
        <dbReference type="Rhea" id="RHEA-COMP:10207"/>
        <dbReference type="Rhea" id="RHEA-COMP:10208"/>
        <dbReference type="ChEBI" id="CHEBI:15377"/>
        <dbReference type="ChEBI" id="CHEBI:28938"/>
        <dbReference type="ChEBI" id="CHEBI:29973"/>
        <dbReference type="ChEBI" id="CHEBI:30011"/>
        <dbReference type="EC" id="3.5.1.44"/>
    </reaction>
</comment>
<feature type="active site" evidence="5 6">
    <location>
        <position position="207"/>
    </location>
</feature>
<keyword evidence="2 5" id="KW-0145">Chemotaxis</keyword>
<dbReference type="EC" id="3.5.1.44" evidence="5"/>
<comment type="subcellular location">
    <subcellularLocation>
        <location evidence="5">Cytoplasm</location>
    </subcellularLocation>
</comment>
<proteinExistence type="inferred from homology"/>
<dbReference type="RefSeq" id="WP_069655733.1">
    <property type="nucleotide sequence ID" value="NZ_MIJF01000001.1"/>
</dbReference>
<comment type="PTM">
    <text evidence="5">Phosphorylated by CheA. Phosphorylation of the N-terminal regulatory domain activates the methylesterase activity.</text>
</comment>
<sequence length="365" mass="39942">MQKVRVLIVDDSIFMRTLISDLLTDSGVIEVIGTASNGLEAVDKIKSLSPDVVTLDVEMPKLNGLEVLKMVMSNTPVPIIMLSSLTKQGTDTTIKALHYGAFDFIAKPSGSISLDIKKISNEIIDKILIANTQKDKWIKQWNRKSNTTPSKTIDLDEFENLKKLAGDQKTLHGIVAIGTSTGGPKALQKVLTNIPKNFPYALLVVQHMPPGFTKSLATRLDSLSEIKVFEAEDMQSIEPGTAYIAPGDYHMTVTKNANKYHISLNKGQHIGRHRPAVDVLFKSLAGIDLEKIFVIMTGMGSDGTEGIKAAKTKDSDIIIAEAEESCIVFGMPKSAIQTGLVDFVVPLDNIANYIIKGVNKQRRWP</sequence>
<comment type="similarity">
    <text evidence="5">Belongs to the CheB family.</text>
</comment>
<dbReference type="Gene3D" id="3.40.50.2300">
    <property type="match status" value="1"/>
</dbReference>
<accession>A0A1D2YXM1</accession>
<comment type="function">
    <text evidence="5">Involved in chemotaxis. Part of a chemotaxis signal transduction system that modulates chemotaxis in response to various stimuli. Catalyzes the demethylation of specific methylglutamate residues introduced into the chemoreceptors (methyl-accepting chemotaxis proteins or MCP) by CheR. Also mediates the irreversible deamidation of specific glutamine residues to glutamic acid.</text>
</comment>
<dbReference type="PROSITE" id="PS50122">
    <property type="entry name" value="CHEB"/>
    <property type="match status" value="1"/>
</dbReference>
<dbReference type="Proteomes" id="UP000243739">
    <property type="component" value="Unassembled WGS sequence"/>
</dbReference>
<name>A0A1D2YXM1_9BACI</name>
<dbReference type="NCBIfam" id="NF001965">
    <property type="entry name" value="PRK00742.1"/>
    <property type="match status" value="1"/>
</dbReference>
<dbReference type="EMBL" id="MIJF01000001">
    <property type="protein sequence ID" value="OEG00420.1"/>
    <property type="molecule type" value="Genomic_DNA"/>
</dbReference>
<dbReference type="InterPro" id="IPR001789">
    <property type="entry name" value="Sig_transdc_resp-reg_receiver"/>
</dbReference>
<evidence type="ECO:0000256" key="5">
    <source>
        <dbReference type="HAMAP-Rule" id="MF_00099"/>
    </source>
</evidence>
<comment type="domain">
    <text evidence="5">Contains a C-terminal catalytic domain, and an N-terminal region which modulates catalytic activity.</text>
</comment>
<keyword evidence="3 5" id="KW-0378">Hydrolase</keyword>
<dbReference type="CDD" id="cd17541">
    <property type="entry name" value="REC_CheB-like"/>
    <property type="match status" value="1"/>
</dbReference>
<evidence type="ECO:0000313" key="11">
    <source>
        <dbReference type="Proteomes" id="UP000243739"/>
    </source>
</evidence>
<dbReference type="InterPro" id="IPR000673">
    <property type="entry name" value="Sig_transdc_resp-reg_Me-estase"/>
</dbReference>
<dbReference type="GO" id="GO:0008984">
    <property type="term" value="F:protein-glutamate methylesterase activity"/>
    <property type="evidence" value="ECO:0007669"/>
    <property type="project" value="UniProtKB-UniRule"/>
</dbReference>
<dbReference type="Pfam" id="PF00072">
    <property type="entry name" value="Response_reg"/>
    <property type="match status" value="1"/>
</dbReference>
<evidence type="ECO:0000256" key="1">
    <source>
        <dbReference type="ARBA" id="ARBA00022490"/>
    </source>
</evidence>
<organism evidence="10 11">
    <name type="scientific">Vulcanibacillus modesticaldus</name>
    <dbReference type="NCBI Taxonomy" id="337097"/>
    <lineage>
        <taxon>Bacteria</taxon>
        <taxon>Bacillati</taxon>
        <taxon>Bacillota</taxon>
        <taxon>Bacilli</taxon>
        <taxon>Bacillales</taxon>
        <taxon>Bacillaceae</taxon>
        <taxon>Vulcanibacillus</taxon>
    </lineage>
</organism>
<evidence type="ECO:0000256" key="4">
    <source>
        <dbReference type="ARBA" id="ARBA00048267"/>
    </source>
</evidence>
<dbReference type="SUPFAM" id="SSF52738">
    <property type="entry name" value="Methylesterase CheB, C-terminal domain"/>
    <property type="match status" value="1"/>
</dbReference>
<dbReference type="Gene3D" id="3.40.50.180">
    <property type="entry name" value="Methylesterase CheB, C-terminal domain"/>
    <property type="match status" value="1"/>
</dbReference>
<dbReference type="PANTHER" id="PTHR42872:SF6">
    <property type="entry name" value="PROTEIN-GLUTAMATE METHYLESTERASE_PROTEIN-GLUTAMINE GLUTAMINASE"/>
    <property type="match status" value="1"/>
</dbReference>
<dbReference type="OrthoDB" id="9793421at2"/>
<comment type="caution">
    <text evidence="10">The sequence shown here is derived from an EMBL/GenBank/DDBJ whole genome shotgun (WGS) entry which is preliminary data.</text>
</comment>
<keyword evidence="11" id="KW-1185">Reference proteome</keyword>
<dbReference type="GO" id="GO:0050568">
    <property type="term" value="F:protein-glutamine glutaminase activity"/>
    <property type="evidence" value="ECO:0007669"/>
    <property type="project" value="UniProtKB-UniRule"/>
</dbReference>
<keyword evidence="5 7" id="KW-0597">Phosphoprotein</keyword>
<protein>
    <recommendedName>
        <fullName evidence="5">Protein-glutamate methylesterase/protein-glutamine glutaminase</fullName>
        <ecNumber evidence="5">3.1.1.61</ecNumber>
        <ecNumber evidence="5">3.5.1.44</ecNumber>
    </recommendedName>
</protein>
<dbReference type="SUPFAM" id="SSF52172">
    <property type="entry name" value="CheY-like"/>
    <property type="match status" value="1"/>
</dbReference>
<gene>
    <name evidence="5" type="primary">cheB</name>
    <name evidence="10" type="ORF">BHF71_00490</name>
</gene>
<dbReference type="GO" id="GO:0005737">
    <property type="term" value="C:cytoplasm"/>
    <property type="evidence" value="ECO:0007669"/>
    <property type="project" value="UniProtKB-SubCell"/>
</dbReference>
<dbReference type="SMART" id="SM00448">
    <property type="entry name" value="REC"/>
    <property type="match status" value="1"/>
</dbReference>
<dbReference type="CDD" id="cd16432">
    <property type="entry name" value="CheB_Rec"/>
    <property type="match status" value="1"/>
</dbReference>
<evidence type="ECO:0000256" key="3">
    <source>
        <dbReference type="ARBA" id="ARBA00022801"/>
    </source>
</evidence>
<dbReference type="STRING" id="337097.BHF71_00490"/>
<feature type="active site" evidence="5 6">
    <location>
        <position position="180"/>
    </location>
</feature>
<feature type="modified residue" description="4-aspartylphosphate" evidence="5 7">
    <location>
        <position position="56"/>
    </location>
</feature>
<dbReference type="GO" id="GO:0000156">
    <property type="term" value="F:phosphorelay response regulator activity"/>
    <property type="evidence" value="ECO:0007669"/>
    <property type="project" value="InterPro"/>
</dbReference>
<dbReference type="PIRSF" id="PIRSF000876">
    <property type="entry name" value="RR_chemtxs_CheB"/>
    <property type="match status" value="1"/>
</dbReference>
<dbReference type="EC" id="3.1.1.61" evidence="5"/>
<dbReference type="PANTHER" id="PTHR42872">
    <property type="entry name" value="PROTEIN-GLUTAMATE METHYLESTERASE/PROTEIN-GLUTAMINE GLUTAMINASE"/>
    <property type="match status" value="1"/>
</dbReference>
<evidence type="ECO:0000256" key="6">
    <source>
        <dbReference type="PROSITE-ProRule" id="PRU00050"/>
    </source>
</evidence>
<feature type="active site" evidence="5 6">
    <location>
        <position position="302"/>
    </location>
</feature>
<evidence type="ECO:0000256" key="7">
    <source>
        <dbReference type="PROSITE-ProRule" id="PRU00169"/>
    </source>
</evidence>
<comment type="catalytic activity">
    <reaction evidence="4 5">
        <text>[protein]-L-glutamate 5-O-methyl ester + H2O = L-glutamyl-[protein] + methanol + H(+)</text>
        <dbReference type="Rhea" id="RHEA:23236"/>
        <dbReference type="Rhea" id="RHEA-COMP:10208"/>
        <dbReference type="Rhea" id="RHEA-COMP:10311"/>
        <dbReference type="ChEBI" id="CHEBI:15377"/>
        <dbReference type="ChEBI" id="CHEBI:15378"/>
        <dbReference type="ChEBI" id="CHEBI:17790"/>
        <dbReference type="ChEBI" id="CHEBI:29973"/>
        <dbReference type="ChEBI" id="CHEBI:82795"/>
        <dbReference type="EC" id="3.1.1.61"/>
    </reaction>
</comment>
<dbReference type="GO" id="GO:0006935">
    <property type="term" value="P:chemotaxis"/>
    <property type="evidence" value="ECO:0007669"/>
    <property type="project" value="UniProtKB-UniRule"/>
</dbReference>
<dbReference type="AlphaFoldDB" id="A0A1D2YXM1"/>
<dbReference type="InterPro" id="IPR011006">
    <property type="entry name" value="CheY-like_superfamily"/>
</dbReference>
<dbReference type="Pfam" id="PF01339">
    <property type="entry name" value="CheB_methylest"/>
    <property type="match status" value="1"/>
</dbReference>